<organism evidence="5 6">
    <name type="scientific">Kribbella albertanoniae</name>
    <dbReference type="NCBI Taxonomy" id="1266829"/>
    <lineage>
        <taxon>Bacteria</taxon>
        <taxon>Bacillati</taxon>
        <taxon>Actinomycetota</taxon>
        <taxon>Actinomycetes</taxon>
        <taxon>Propionibacteriales</taxon>
        <taxon>Kribbellaceae</taxon>
        <taxon>Kribbella</taxon>
    </lineage>
</organism>
<evidence type="ECO:0000256" key="3">
    <source>
        <dbReference type="SAM" id="SignalP"/>
    </source>
</evidence>
<dbReference type="PROSITE" id="PS50853">
    <property type="entry name" value="FN3"/>
    <property type="match status" value="1"/>
</dbReference>
<protein>
    <recommendedName>
        <fullName evidence="4">Fibronectin type-III domain-containing protein</fullName>
    </recommendedName>
</protein>
<feature type="domain" description="Fibronectin type-III" evidence="4">
    <location>
        <begin position="35"/>
        <end position="124"/>
    </location>
</feature>
<dbReference type="EMBL" id="SMKA01000010">
    <property type="protein sequence ID" value="TDC34015.1"/>
    <property type="molecule type" value="Genomic_DNA"/>
</dbReference>
<keyword evidence="2" id="KW-0119">Carbohydrate metabolism</keyword>
<feature type="chain" id="PRO_5020734722" description="Fibronectin type-III domain-containing protein" evidence="3">
    <location>
        <begin position="27"/>
        <end position="217"/>
    </location>
</feature>
<dbReference type="OrthoDB" id="5476529at2"/>
<dbReference type="InterPro" id="IPR003961">
    <property type="entry name" value="FN3_dom"/>
</dbReference>
<sequence>MSAPRSLLVAIITVTSLALTTGPAWAEPDTRPPTMPSDLKVSQLTATTVTFDWQPSTDDSGPVRYDVRVASGGWEAIALGTSQLFGGFDAGTSYQASVRAVDPAGNRSEPALIGFTTLSWSVPAPPTPGNLRAVISAGRLQSIAWDAVPDSGAVTYSLYSGSSFVAGAVGTQLTAAHLINNECVEPGSTHSLTVRAVGVDGQLSGQSAPLTVTFPLA</sequence>
<proteinExistence type="predicted"/>
<dbReference type="RefSeq" id="WP_132402402.1">
    <property type="nucleotide sequence ID" value="NZ_SMKA01000010.1"/>
</dbReference>
<dbReference type="GO" id="GO:0000272">
    <property type="term" value="P:polysaccharide catabolic process"/>
    <property type="evidence" value="ECO:0007669"/>
    <property type="project" value="UniProtKB-KW"/>
</dbReference>
<evidence type="ECO:0000259" key="4">
    <source>
        <dbReference type="PROSITE" id="PS50853"/>
    </source>
</evidence>
<name>A0A4V2XSJ5_9ACTN</name>
<dbReference type="Pfam" id="PF00041">
    <property type="entry name" value="fn3"/>
    <property type="match status" value="1"/>
</dbReference>
<accession>A0A4V2XSJ5</accession>
<dbReference type="CDD" id="cd00063">
    <property type="entry name" value="FN3"/>
    <property type="match status" value="1"/>
</dbReference>
<evidence type="ECO:0000313" key="6">
    <source>
        <dbReference type="Proteomes" id="UP000295075"/>
    </source>
</evidence>
<keyword evidence="1" id="KW-0378">Hydrolase</keyword>
<dbReference type="Proteomes" id="UP000295075">
    <property type="component" value="Unassembled WGS sequence"/>
</dbReference>
<dbReference type="Gene3D" id="2.60.40.10">
    <property type="entry name" value="Immunoglobulins"/>
    <property type="match status" value="2"/>
</dbReference>
<evidence type="ECO:0000313" key="5">
    <source>
        <dbReference type="EMBL" id="TDC34015.1"/>
    </source>
</evidence>
<keyword evidence="1" id="KW-0326">Glycosidase</keyword>
<dbReference type="InterPro" id="IPR036116">
    <property type="entry name" value="FN3_sf"/>
</dbReference>
<keyword evidence="6" id="KW-1185">Reference proteome</keyword>
<dbReference type="SMART" id="SM00060">
    <property type="entry name" value="FN3"/>
    <property type="match status" value="2"/>
</dbReference>
<evidence type="ECO:0000256" key="1">
    <source>
        <dbReference type="ARBA" id="ARBA00023295"/>
    </source>
</evidence>
<comment type="caution">
    <text evidence="5">The sequence shown here is derived from an EMBL/GenBank/DDBJ whole genome shotgun (WGS) entry which is preliminary data.</text>
</comment>
<feature type="signal peptide" evidence="3">
    <location>
        <begin position="1"/>
        <end position="26"/>
    </location>
</feature>
<evidence type="ECO:0000256" key="2">
    <source>
        <dbReference type="ARBA" id="ARBA00023326"/>
    </source>
</evidence>
<keyword evidence="3" id="KW-0732">Signal</keyword>
<dbReference type="InterPro" id="IPR013783">
    <property type="entry name" value="Ig-like_fold"/>
</dbReference>
<reference evidence="5 6" key="1">
    <citation type="submission" date="2019-03" db="EMBL/GenBank/DDBJ databases">
        <title>Draft genome sequences of novel Actinobacteria.</title>
        <authorList>
            <person name="Sahin N."/>
            <person name="Ay H."/>
            <person name="Saygin H."/>
        </authorList>
    </citation>
    <scope>NUCLEOTIDE SEQUENCE [LARGE SCALE GENOMIC DNA]</scope>
    <source>
        <strain evidence="5 6">JCM 30547</strain>
    </source>
</reference>
<dbReference type="GO" id="GO:0016798">
    <property type="term" value="F:hydrolase activity, acting on glycosyl bonds"/>
    <property type="evidence" value="ECO:0007669"/>
    <property type="project" value="UniProtKB-KW"/>
</dbReference>
<dbReference type="SUPFAM" id="SSF49265">
    <property type="entry name" value="Fibronectin type III"/>
    <property type="match status" value="1"/>
</dbReference>
<keyword evidence="2" id="KW-0624">Polysaccharide degradation</keyword>
<gene>
    <name evidence="5" type="ORF">E1261_04720</name>
</gene>
<dbReference type="AlphaFoldDB" id="A0A4V2XSJ5"/>